<dbReference type="PANTHER" id="PTHR43547">
    <property type="entry name" value="TWO-COMPONENT HISTIDINE KINASE"/>
    <property type="match status" value="1"/>
</dbReference>
<feature type="domain" description="Histidine kinase" evidence="6">
    <location>
        <begin position="788"/>
        <end position="1010"/>
    </location>
</feature>
<keyword evidence="5" id="KW-0472">Membrane</keyword>
<reference evidence="7 8" key="1">
    <citation type="journal article" date="2023" name="Microorganisms">
        <title>Thiorhodovibrio frisius and Trv. litoralis spp. nov., Two Novel Members from a Clade of Fastidious Purple Sulfur Bacteria That Exhibit Unique Red-Shifted Light-Harvesting Capabilities.</title>
        <authorList>
            <person name="Methner A."/>
            <person name="Kuzyk S.B."/>
            <person name="Petersen J."/>
            <person name="Bauer S."/>
            <person name="Brinkmann H."/>
            <person name="Sichau K."/>
            <person name="Wanner G."/>
            <person name="Wolf J."/>
            <person name="Neumann-Schaal M."/>
            <person name="Henke P."/>
            <person name="Tank M."/>
            <person name="Sproer C."/>
            <person name="Bunk B."/>
            <person name="Overmann J."/>
        </authorList>
    </citation>
    <scope>NUCLEOTIDE SEQUENCE [LARGE SCALE GENOMIC DNA]</scope>
    <source>
        <strain evidence="7 8">DSM 6702</strain>
    </source>
</reference>
<protein>
    <recommendedName>
        <fullName evidence="2">histidine kinase</fullName>
        <ecNumber evidence="2">2.7.13.3</ecNumber>
    </recommendedName>
</protein>
<dbReference type="Proteomes" id="UP001432180">
    <property type="component" value="Chromosome"/>
</dbReference>
<dbReference type="InterPro" id="IPR003661">
    <property type="entry name" value="HisK_dim/P_dom"/>
</dbReference>
<dbReference type="EC" id="2.7.13.3" evidence="2"/>
<keyword evidence="7" id="KW-0808">Transferase</keyword>
<feature type="transmembrane region" description="Helical" evidence="5">
    <location>
        <begin position="702"/>
        <end position="723"/>
    </location>
</feature>
<keyword evidence="5" id="KW-1133">Transmembrane helix</keyword>
<dbReference type="SMART" id="SM00387">
    <property type="entry name" value="HATPase_c"/>
    <property type="match status" value="1"/>
</dbReference>
<organism evidence="7 8">
    <name type="scientific">Thiorhodovibrio winogradskyi</name>
    <dbReference type="NCBI Taxonomy" id="77007"/>
    <lineage>
        <taxon>Bacteria</taxon>
        <taxon>Pseudomonadati</taxon>
        <taxon>Pseudomonadota</taxon>
        <taxon>Gammaproteobacteria</taxon>
        <taxon>Chromatiales</taxon>
        <taxon>Chromatiaceae</taxon>
        <taxon>Thiorhodovibrio</taxon>
    </lineage>
</organism>
<evidence type="ECO:0000256" key="2">
    <source>
        <dbReference type="ARBA" id="ARBA00012438"/>
    </source>
</evidence>
<dbReference type="PANTHER" id="PTHR43547:SF2">
    <property type="entry name" value="HYBRID SIGNAL TRANSDUCTION HISTIDINE KINASE C"/>
    <property type="match status" value="1"/>
</dbReference>
<feature type="transmembrane region" description="Helical" evidence="5">
    <location>
        <begin position="640"/>
        <end position="660"/>
    </location>
</feature>
<gene>
    <name evidence="7" type="primary">srrB</name>
    <name evidence="7" type="ORF">Thiowin_04693</name>
</gene>
<dbReference type="CDD" id="cd00075">
    <property type="entry name" value="HATPase"/>
    <property type="match status" value="1"/>
</dbReference>
<evidence type="ECO:0000313" key="8">
    <source>
        <dbReference type="Proteomes" id="UP001432180"/>
    </source>
</evidence>
<name>A0ABZ0SI45_9GAMM</name>
<keyword evidence="8" id="KW-1185">Reference proteome</keyword>
<dbReference type="PRINTS" id="PR00344">
    <property type="entry name" value="BCTRLSENSOR"/>
</dbReference>
<keyword evidence="3" id="KW-0597">Phosphoprotein</keyword>
<dbReference type="SMART" id="SM00388">
    <property type="entry name" value="HisKA"/>
    <property type="match status" value="1"/>
</dbReference>
<feature type="transmembrane region" description="Helical" evidence="5">
    <location>
        <begin position="581"/>
        <end position="601"/>
    </location>
</feature>
<dbReference type="Pfam" id="PF07696">
    <property type="entry name" value="7TMR-DISMED2"/>
    <property type="match status" value="1"/>
</dbReference>
<dbReference type="Pfam" id="PF02518">
    <property type="entry name" value="HATPase_c"/>
    <property type="match status" value="1"/>
</dbReference>
<sequence>MARRATHKFSQWPLDARGGNKADSSAKHGSNRQRLSEYFHGLFAKAIEQSFNAVKVIRGRRTAEIAQQVVLANNLGGTRHEIVKQLALARGQRKHLASRRAQTAVKRLEYPGIGLILATASAGVAQAPPQRFDTGLQLMQIDRLDEVEIGAALQSLDAISGRATRGQGNQAIAIGGGQMLYQAETVLAGQADINDDDLGRAGGQLLVERLGRANSADCVATTSQEEFKVIAQRCFVLDDGEAGPSWISWGWIGERVKHLVQIVMALLANLAEGGYADGKFLAFHGLIIAPWHAVAGFAVARIRRGSVSHPAPLYGLNISWFEQRNDRTYHLDPRSHRVWTPPPKMLPALCLMLSLALGWSTVSQAEEGGRQWRLGNDLDYEVYLDDSGALGVEQIAALGAESFIPQPGVLTLGYSRAVAWLRFEPPPLAPHQRWWWLEVAPSFLDQVDLYQHDGTGWTVRQVGDWRLFAERPIAHRHFIFPLDPDAPGPLLLRLQSTSSLVGMLTLWEPCAFVASATRGALIWGLHLGATGILAVAIALLALVFKQREMAAIALAGMINLATMVVVRGFHAEWLWPSQPLVASAAVGLVSFWAMASATWMMRELLTRGTPHRWFDSGLLVLIGVFAAAPLSLALDRFGETAMLLYVLHVLTALCALWLALGQVRQHGSVYAWAMLAAFVLYLVAIMPLVLMLLGLLERASPLISAWIIIMPVFLALSGVAQAWRLRQGFRAMAVARDQALAQARAAKHYLEGEVRERTTELMRAQERLQDALAFERRLRLEQGHLVDMLSHEFRNPLAIVDAAATNLVAVPPADGQDMRRRVEQIRRAVSSLAELITNYLNNHSLERDAFEAKLTNTPIAPLIDQVAGQVIASPRHNLVVDLSRAPASWCLDPFLIRMALNNLIDNAFKYAPPGGVWLEARTEGGTTAGAEARLALLVSDTGATTTTQDAERLFGKFQRGPRVSGIRGSGLGLFICRGIAQAHGGDIRLRLGEDSPRGGTTFAICLPPRDPD</sequence>
<dbReference type="SUPFAM" id="SSF47384">
    <property type="entry name" value="Homodimeric domain of signal transducing histidine kinase"/>
    <property type="match status" value="1"/>
</dbReference>
<feature type="transmembrane region" description="Helical" evidence="5">
    <location>
        <begin position="672"/>
        <end position="696"/>
    </location>
</feature>
<dbReference type="Gene3D" id="2.60.40.2380">
    <property type="match status" value="1"/>
</dbReference>
<evidence type="ECO:0000313" key="7">
    <source>
        <dbReference type="EMBL" id="WPL19556.1"/>
    </source>
</evidence>
<dbReference type="Pfam" id="PF07695">
    <property type="entry name" value="7TMR-DISM_7TM"/>
    <property type="match status" value="1"/>
</dbReference>
<dbReference type="InterPro" id="IPR036097">
    <property type="entry name" value="HisK_dim/P_sf"/>
</dbReference>
<dbReference type="PROSITE" id="PS50109">
    <property type="entry name" value="HIS_KIN"/>
    <property type="match status" value="1"/>
</dbReference>
<feature type="transmembrane region" description="Helical" evidence="5">
    <location>
        <begin position="613"/>
        <end position="634"/>
    </location>
</feature>
<keyword evidence="5" id="KW-0812">Transmembrane</keyword>
<proteinExistence type="predicted"/>
<dbReference type="InterPro" id="IPR036890">
    <property type="entry name" value="HATPase_C_sf"/>
</dbReference>
<dbReference type="InterPro" id="IPR011623">
    <property type="entry name" value="7TMR_DISM_rcpt_extracell_dom1"/>
</dbReference>
<evidence type="ECO:0000256" key="3">
    <source>
        <dbReference type="ARBA" id="ARBA00022553"/>
    </source>
</evidence>
<feature type="transmembrane region" description="Helical" evidence="5">
    <location>
        <begin position="520"/>
        <end position="544"/>
    </location>
</feature>
<dbReference type="CDD" id="cd00082">
    <property type="entry name" value="HisKA"/>
    <property type="match status" value="1"/>
</dbReference>
<dbReference type="EMBL" id="CP121472">
    <property type="protein sequence ID" value="WPL19556.1"/>
    <property type="molecule type" value="Genomic_DNA"/>
</dbReference>
<evidence type="ECO:0000256" key="1">
    <source>
        <dbReference type="ARBA" id="ARBA00000085"/>
    </source>
</evidence>
<feature type="transmembrane region" description="Helical" evidence="5">
    <location>
        <begin position="551"/>
        <end position="569"/>
    </location>
</feature>
<dbReference type="InterPro" id="IPR004358">
    <property type="entry name" value="Sig_transdc_His_kin-like_C"/>
</dbReference>
<dbReference type="InterPro" id="IPR011622">
    <property type="entry name" value="7TMR_DISM_rcpt_extracell_dom2"/>
</dbReference>
<comment type="catalytic activity">
    <reaction evidence="1">
        <text>ATP + protein L-histidine = ADP + protein N-phospho-L-histidine.</text>
        <dbReference type="EC" id="2.7.13.3"/>
    </reaction>
</comment>
<evidence type="ECO:0000259" key="6">
    <source>
        <dbReference type="PROSITE" id="PS50109"/>
    </source>
</evidence>
<dbReference type="SUPFAM" id="SSF55874">
    <property type="entry name" value="ATPase domain of HSP90 chaperone/DNA topoisomerase II/histidine kinase"/>
    <property type="match status" value="1"/>
</dbReference>
<evidence type="ECO:0000256" key="4">
    <source>
        <dbReference type="SAM" id="MobiDB-lite"/>
    </source>
</evidence>
<dbReference type="InterPro" id="IPR005467">
    <property type="entry name" value="His_kinase_dom"/>
</dbReference>
<dbReference type="GO" id="GO:0004673">
    <property type="term" value="F:protein histidine kinase activity"/>
    <property type="evidence" value="ECO:0007669"/>
    <property type="project" value="UniProtKB-EC"/>
</dbReference>
<dbReference type="Gene3D" id="3.30.565.10">
    <property type="entry name" value="Histidine kinase-like ATPase, C-terminal domain"/>
    <property type="match status" value="1"/>
</dbReference>
<dbReference type="Gene3D" id="1.10.287.130">
    <property type="match status" value="1"/>
</dbReference>
<dbReference type="InterPro" id="IPR003594">
    <property type="entry name" value="HATPase_dom"/>
</dbReference>
<accession>A0ABZ0SI45</accession>
<evidence type="ECO:0000256" key="5">
    <source>
        <dbReference type="SAM" id="Phobius"/>
    </source>
</evidence>
<feature type="region of interest" description="Disordered" evidence="4">
    <location>
        <begin position="1"/>
        <end position="31"/>
    </location>
</feature>